<accession>A0A8T0EDR3</accession>
<dbReference type="PROSITE" id="PS50297">
    <property type="entry name" value="ANK_REP_REGION"/>
    <property type="match status" value="23"/>
</dbReference>
<dbReference type="InterPro" id="IPR002110">
    <property type="entry name" value="Ankyrin_rpt"/>
</dbReference>
<evidence type="ECO:0000256" key="8">
    <source>
        <dbReference type="ARBA" id="ARBA00022737"/>
    </source>
</evidence>
<feature type="repeat" description="ANK" evidence="15">
    <location>
        <begin position="1036"/>
        <end position="1068"/>
    </location>
</feature>
<dbReference type="SMART" id="SM00028">
    <property type="entry name" value="TPR"/>
    <property type="match status" value="5"/>
</dbReference>
<feature type="repeat" description="ANK" evidence="15">
    <location>
        <begin position="1266"/>
        <end position="1298"/>
    </location>
</feature>
<feature type="repeat" description="ANK" evidence="15">
    <location>
        <begin position="1201"/>
        <end position="1233"/>
    </location>
</feature>
<reference evidence="16" key="1">
    <citation type="journal article" date="2020" name="bioRxiv">
        <title>Chromosome-level reference genome of the European wasp spider Argiope bruennichi: a resource for studies on range expansion and evolutionary adaptation.</title>
        <authorList>
            <person name="Sheffer M.M."/>
            <person name="Hoppe A."/>
            <person name="Krehenwinkel H."/>
            <person name="Uhl G."/>
            <person name="Kuss A.W."/>
            <person name="Jensen L."/>
            <person name="Jensen C."/>
            <person name="Gillespie R.G."/>
            <person name="Hoff K.J."/>
            <person name="Prost S."/>
        </authorList>
    </citation>
    <scope>NUCLEOTIDE SEQUENCE</scope>
</reference>
<dbReference type="InterPro" id="IPR050889">
    <property type="entry name" value="Dendritic_Spine_Reg/Scaffold"/>
</dbReference>
<feature type="repeat" description="ANK" evidence="15">
    <location>
        <begin position="1398"/>
        <end position="1430"/>
    </location>
</feature>
<dbReference type="SMART" id="SM00248">
    <property type="entry name" value="ANK"/>
    <property type="match status" value="29"/>
</dbReference>
<dbReference type="PROSITE" id="PS50088">
    <property type="entry name" value="ANK_REPEAT"/>
    <property type="match status" value="24"/>
</dbReference>
<dbReference type="Pfam" id="PF12796">
    <property type="entry name" value="Ank_2"/>
    <property type="match status" value="8"/>
</dbReference>
<keyword evidence="17" id="KW-1185">Reference proteome</keyword>
<feature type="repeat" description="ANK" evidence="15">
    <location>
        <begin position="1069"/>
        <end position="1101"/>
    </location>
</feature>
<reference evidence="16" key="2">
    <citation type="submission" date="2020-06" db="EMBL/GenBank/DDBJ databases">
        <authorList>
            <person name="Sheffer M."/>
        </authorList>
    </citation>
    <scope>NUCLEOTIDE SEQUENCE</scope>
</reference>
<feature type="repeat" description="ANK" evidence="15">
    <location>
        <begin position="937"/>
        <end position="969"/>
    </location>
</feature>
<name>A0A8T0EDR3_ARGBR</name>
<evidence type="ECO:0000256" key="9">
    <source>
        <dbReference type="ARBA" id="ARBA00023018"/>
    </source>
</evidence>
<comment type="caution">
    <text evidence="16">The sequence shown here is derived from an EMBL/GenBank/DDBJ whole genome shotgun (WGS) entry which is preliminary data.</text>
</comment>
<evidence type="ECO:0000256" key="15">
    <source>
        <dbReference type="PROSITE-ProRule" id="PRU00023"/>
    </source>
</evidence>
<feature type="repeat" description="ANK" evidence="15">
    <location>
        <begin position="970"/>
        <end position="1002"/>
    </location>
</feature>
<organism evidence="16 17">
    <name type="scientific">Argiope bruennichi</name>
    <name type="common">Wasp spider</name>
    <name type="synonym">Aranea bruennichi</name>
    <dbReference type="NCBI Taxonomy" id="94029"/>
    <lineage>
        <taxon>Eukaryota</taxon>
        <taxon>Metazoa</taxon>
        <taxon>Ecdysozoa</taxon>
        <taxon>Arthropoda</taxon>
        <taxon>Chelicerata</taxon>
        <taxon>Arachnida</taxon>
        <taxon>Araneae</taxon>
        <taxon>Araneomorphae</taxon>
        <taxon>Entelegynae</taxon>
        <taxon>Araneoidea</taxon>
        <taxon>Araneidae</taxon>
        <taxon>Argiope</taxon>
    </lineage>
</organism>
<dbReference type="GO" id="GO:0090729">
    <property type="term" value="F:toxin activity"/>
    <property type="evidence" value="ECO:0007669"/>
    <property type="project" value="UniProtKB-KW"/>
</dbReference>
<dbReference type="Gene3D" id="1.25.40.10">
    <property type="entry name" value="Tetratricopeptide repeat domain"/>
    <property type="match status" value="2"/>
</dbReference>
<evidence type="ECO:0000256" key="14">
    <source>
        <dbReference type="ARBA" id="ARBA00038259"/>
    </source>
</evidence>
<feature type="repeat" description="ANK" evidence="15">
    <location>
        <begin position="1683"/>
        <end position="1715"/>
    </location>
</feature>
<feature type="repeat" description="ANK" evidence="15">
    <location>
        <begin position="1102"/>
        <end position="1134"/>
    </location>
</feature>
<comment type="similarity">
    <text evidence="14">Belongs to the TANC family.</text>
</comment>
<feature type="repeat" description="ANK" evidence="15">
    <location>
        <begin position="804"/>
        <end position="837"/>
    </location>
</feature>
<keyword evidence="5" id="KW-1052">Target cell membrane</keyword>
<keyword evidence="9" id="KW-0770">Synapse</keyword>
<evidence type="ECO:0000256" key="3">
    <source>
        <dbReference type="ARBA" id="ARBA00022483"/>
    </source>
</evidence>
<dbReference type="PANTHER" id="PTHR24166">
    <property type="entry name" value="ROLLING PEBBLES, ISOFORM B"/>
    <property type="match status" value="1"/>
</dbReference>
<feature type="repeat" description="ANK" evidence="15">
    <location>
        <begin position="771"/>
        <end position="803"/>
    </location>
</feature>
<dbReference type="Pfam" id="PF13637">
    <property type="entry name" value="Ank_4"/>
    <property type="match status" value="1"/>
</dbReference>
<dbReference type="Pfam" id="PF13424">
    <property type="entry name" value="TPR_12"/>
    <property type="match status" value="3"/>
</dbReference>
<dbReference type="InterPro" id="IPR011990">
    <property type="entry name" value="TPR-like_helical_dom_sf"/>
</dbReference>
<evidence type="ECO:0000313" key="17">
    <source>
        <dbReference type="Proteomes" id="UP000807504"/>
    </source>
</evidence>
<dbReference type="PRINTS" id="PR01415">
    <property type="entry name" value="ANKYRIN"/>
</dbReference>
<feature type="repeat" description="ANK" evidence="15">
    <location>
        <begin position="1564"/>
        <end position="1596"/>
    </location>
</feature>
<dbReference type="Gene3D" id="1.25.40.20">
    <property type="entry name" value="Ankyrin repeat-containing domain"/>
    <property type="match status" value="9"/>
</dbReference>
<evidence type="ECO:0000256" key="12">
    <source>
        <dbReference type="ARBA" id="ARBA00023298"/>
    </source>
</evidence>
<evidence type="ECO:0000313" key="16">
    <source>
        <dbReference type="EMBL" id="KAF8771011.1"/>
    </source>
</evidence>
<feature type="repeat" description="ANK" evidence="15">
    <location>
        <begin position="1233"/>
        <end position="1265"/>
    </location>
</feature>
<feature type="repeat" description="ANK" evidence="15">
    <location>
        <begin position="1330"/>
        <end position="1363"/>
    </location>
</feature>
<evidence type="ECO:0000256" key="11">
    <source>
        <dbReference type="ARBA" id="ARBA00023043"/>
    </source>
</evidence>
<keyword evidence="7" id="KW-0528">Neurotoxin</keyword>
<keyword evidence="6" id="KW-0800">Toxin</keyword>
<evidence type="ECO:0000256" key="5">
    <source>
        <dbReference type="ARBA" id="ARBA00022537"/>
    </source>
</evidence>
<evidence type="ECO:0000256" key="2">
    <source>
        <dbReference type="ARBA" id="ARBA00004613"/>
    </source>
</evidence>
<dbReference type="GO" id="GO:0098794">
    <property type="term" value="C:postsynapse"/>
    <property type="evidence" value="ECO:0007669"/>
    <property type="project" value="UniProtKB-SubCell"/>
</dbReference>
<feature type="repeat" description="ANK" evidence="15">
    <location>
        <begin position="1650"/>
        <end position="1682"/>
    </location>
</feature>
<proteinExistence type="inferred from homology"/>
<evidence type="ECO:0000256" key="6">
    <source>
        <dbReference type="ARBA" id="ARBA00022656"/>
    </source>
</evidence>
<dbReference type="GO" id="GO:0006887">
    <property type="term" value="P:exocytosis"/>
    <property type="evidence" value="ECO:0007669"/>
    <property type="project" value="UniProtKB-KW"/>
</dbReference>
<evidence type="ECO:0000256" key="7">
    <source>
        <dbReference type="ARBA" id="ARBA00022699"/>
    </source>
</evidence>
<comment type="subcellular location">
    <subcellularLocation>
        <location evidence="13">Postsynapse</location>
    </subcellularLocation>
    <subcellularLocation>
        <location evidence="2">Secreted</location>
    </subcellularLocation>
    <subcellularLocation>
        <location evidence="1">Target cell membrane</location>
    </subcellularLocation>
</comment>
<sequence length="2171" mass="247096">MCEECTLINNLSIKVKKNTIHPSNKDDNCHNAFYYAILNNNCHLLETLVNKWPNNYFKRNADEIDQLLCLTYKEFKLKNIALSDEIQVCVEAILINIHFYDDGTQVKHSNPIELMKERIQLVLESVDSLKSLNTDSEENENFLLIAKYIAQNLFILKGQLKCSYDKLPWEEMEFCLTIFISSRIQNHELNLFYSFVLTKDKILIYLDNFVSVLKEESKNIGKIGVKNLRKAPEIKDRKKIIASVLKNHPAFEELYSDYQLVRDLHSLETIRRYVNLAVSVDVANEDECLIIKRTIQIIGEHLKNTLESPKLSDSSAELILSNLPRNSLQIVANLRNSFSHTFFSTNWQLIPENAGTDFFKNIQNDVKNISNVVLEILAKNKIKILKLLLESIIKCETLEELVNKMKILKDVELQNIFTQDVVDQIDYIEHLIEEITDKITNKTTLEKNLLYKIKLIITSEKNRKTKMKTDYVIGYSYFQILLKHFQLLKLDCNHMRVIKFRAKKSLQYITSNSKTENLKEISENVIELFEINNNKIYENNFTEIVMLIKKLFIYIEFQVGCVKWLDELRLQLSHHKSVSSNAEITFKKGKNCTKEELDFELSSKLCTFKKIILKNISEIQLIKNYSLYKNNDKLKIIIETLVLDVLCILNEFQRLTNNSLFFDCDIPVLVGRVLRNHLAHNNILLNIFQLDHSIAVLINARHIALENIVKHSRPIGKIVENNPLKIRIIHQRELKILDLKKAFFDSIATGNIEKLQHLIKQGADVKERSFNLRTALHFAAMGDSVEIMKFLLYYNLSINDKDINGRTPLHIASLLGHINIIIFLIEELKVNVNDTDNMGKIPLHLAAQNGHGNVVNLLLKCQSKMNLKDAMDCSPLFYALVNNHINVARILLSYNSVNESVQLGGFTSLHTAAEFGHLEIVDLLLRKAANVNAKTDRQTTPLHLSALNGHMGIVKLLIRKGASINNHNIDGGTPLHYAVENGHEKIAEFLLKHGANVNALDCCSYTPLNFAAEDGYFNIVDILVKNNADINNATIGNETPLHLAAKNGHLDIVEFLCNKNAILHLKDLMGFTALHYSCLHGHEHVVNYLIEKGAKINATDSEKRMSLHLAALNGHTKVIEILISKGIDVNSTDAKGCSALHLSVANDKKNTVEFLLNKGVLVNIWNDFHISPLFSAIKNHNMKILELLITRGADINLINFYGLKALHFAALCGNRKIIEELIKQNADVNDRSSGETPLHLAVLNNTIEVVEMLIKNGAQVDVENESGFTPLCFAVENNDKETVEMLINNGANIYANDGYPLFFAFYNGFHDLVEIFLLNENFEINKKIFTDITPLHIAAKLGHRIIVETLINKKNADVNAVTAIDNATPLHWAASEGAIEVVKILLKKKAKINARSVDGYTPLHLAVYSGHITVVKLLIESGANVNIADYKNRTAIELAVAHGKLEIVKMLSELKRINIHDKANDGLSLLHIAAQFGRLDIMKYLIEKGIDISSENDAGTKSIHFAARDGHKDIVQFLLDLDPNGKHLTVDGYTPVHYAVLGGHTDILKFLIDKKFDINVSSRYGVLPIHMAVNVNNENILRILLHHGAFYNAVHNTFTPLKIAQVKNYVQCADLLESVEKLFNAVKKNNIAQVKSYIKNKVPINVRNADNIALLHYACWKGYENIVDILLKNKADPNIFGKGNCTPLHYAAKFNHFTIVKSLLLHGGIYNAMSSNYKSPLDFATFDDIKNLLQLIDKSFKMVKNGDTKIISVLKKNENRNILRCILNAHDQDDKTLITVGINSDFPTLNQLKSLYQDGMSAEMDKAYDLCDKEHYQEAISIFESVLEKRKQLFGEDNLDTLKIQQIQAKALYKFHNYHKALELFESIYQKQKQLLGINNCETLETREYIALVFHILGKDEEAINIFREILPKQKEILGPNHINVLQTQSDMALALNAVGKYEEALNLNHEVYKLSMKWHSKHSLTLISKNNIAVVLLHQGKLEESLRIFKEVYEIKKKILGPNHSDTLRTYCNIKSVQAKMDKTADHSQSFKEVLNLQKTLFGMQNRDTIYTQVNTATSLFMQGKHHEAKKMYEECIDNATNILGQNHPTLIFIKKQLKAIKLAFEMKGQYDFSESTNNYNMRELPVEYMYKMFSDMGQDDDINDKDISGVTELQYVVNEGPIIEIQSRD</sequence>
<dbReference type="InterPro" id="IPR019734">
    <property type="entry name" value="TPR_rpt"/>
</dbReference>
<feature type="repeat" description="ANK" evidence="15">
    <location>
        <begin position="1531"/>
        <end position="1563"/>
    </location>
</feature>
<feature type="repeat" description="ANK" evidence="15">
    <location>
        <begin position="904"/>
        <end position="936"/>
    </location>
</feature>
<feature type="repeat" description="ANK" evidence="15">
    <location>
        <begin position="1135"/>
        <end position="1167"/>
    </location>
</feature>
<keyword evidence="12" id="KW-1053">Target membrane</keyword>
<dbReference type="GO" id="GO:0044231">
    <property type="term" value="C:host cell presynaptic membrane"/>
    <property type="evidence" value="ECO:0007669"/>
    <property type="project" value="UniProtKB-KW"/>
</dbReference>
<evidence type="ECO:0000256" key="1">
    <source>
        <dbReference type="ARBA" id="ARBA00004175"/>
    </source>
</evidence>
<keyword evidence="10" id="KW-0638">Presynaptic neurotoxin</keyword>
<keyword evidence="11 15" id="KW-0040">ANK repeat</keyword>
<dbReference type="EMBL" id="JABXBU010002228">
    <property type="protein sequence ID" value="KAF8771011.1"/>
    <property type="molecule type" value="Genomic_DNA"/>
</dbReference>
<feature type="repeat" description="ANK" evidence="15">
    <location>
        <begin position="1003"/>
        <end position="1035"/>
    </location>
</feature>
<evidence type="ECO:0000256" key="13">
    <source>
        <dbReference type="ARBA" id="ARBA00034110"/>
    </source>
</evidence>
<keyword evidence="8" id="KW-0677">Repeat</keyword>
<keyword evidence="3" id="KW-0268">Exocytosis</keyword>
<dbReference type="PANTHER" id="PTHR24166:SF48">
    <property type="entry name" value="PROTEIN VAPYRIN"/>
    <property type="match status" value="1"/>
</dbReference>
<feature type="repeat" description="ANK" evidence="15">
    <location>
        <begin position="1168"/>
        <end position="1200"/>
    </location>
</feature>
<dbReference type="SUPFAM" id="SSF48403">
    <property type="entry name" value="Ankyrin repeat"/>
    <property type="match status" value="3"/>
</dbReference>
<gene>
    <name evidence="16" type="ORF">HNY73_018474</name>
</gene>
<dbReference type="SUPFAM" id="SSF48452">
    <property type="entry name" value="TPR-like"/>
    <property type="match status" value="1"/>
</dbReference>
<dbReference type="GO" id="GO:0005576">
    <property type="term" value="C:extracellular region"/>
    <property type="evidence" value="ECO:0007669"/>
    <property type="project" value="UniProtKB-SubCell"/>
</dbReference>
<evidence type="ECO:0000256" key="4">
    <source>
        <dbReference type="ARBA" id="ARBA00022525"/>
    </source>
</evidence>
<feature type="repeat" description="ANK" evidence="15">
    <location>
        <begin position="1365"/>
        <end position="1397"/>
    </location>
</feature>
<feature type="repeat" description="ANK" evidence="15">
    <location>
        <begin position="1465"/>
        <end position="1497"/>
    </location>
</feature>
<keyword evidence="4" id="KW-0964">Secreted</keyword>
<feature type="repeat" description="ANK" evidence="15">
    <location>
        <begin position="1498"/>
        <end position="1520"/>
    </location>
</feature>
<dbReference type="InterPro" id="IPR036770">
    <property type="entry name" value="Ankyrin_rpt-contain_sf"/>
</dbReference>
<feature type="repeat" description="ANK" evidence="15">
    <location>
        <begin position="838"/>
        <end position="870"/>
    </location>
</feature>
<keyword evidence="12" id="KW-0472">Membrane</keyword>
<dbReference type="Pfam" id="PF13374">
    <property type="entry name" value="TPR_10"/>
    <property type="match status" value="1"/>
</dbReference>
<dbReference type="GO" id="GO:0044218">
    <property type="term" value="C:other organism cell membrane"/>
    <property type="evidence" value="ECO:0007669"/>
    <property type="project" value="UniProtKB-KW"/>
</dbReference>
<dbReference type="Proteomes" id="UP000807504">
    <property type="component" value="Unassembled WGS sequence"/>
</dbReference>
<dbReference type="Pfam" id="PF00023">
    <property type="entry name" value="Ank"/>
    <property type="match status" value="1"/>
</dbReference>
<protein>
    <submittedName>
        <fullName evidence="16">Serine/threonine-protein phosphatase 6 like protein</fullName>
    </submittedName>
</protein>
<evidence type="ECO:0000256" key="10">
    <source>
        <dbReference type="ARBA" id="ARBA00023028"/>
    </source>
</evidence>